<dbReference type="CDD" id="cd00096">
    <property type="entry name" value="Ig"/>
    <property type="match status" value="1"/>
</dbReference>
<keyword evidence="4" id="KW-1185">Reference proteome</keyword>
<dbReference type="InterPro" id="IPR013106">
    <property type="entry name" value="Ig_V-set"/>
</dbReference>
<keyword evidence="2" id="KW-0732">Signal</keyword>
<dbReference type="Pfam" id="PF13927">
    <property type="entry name" value="Ig_3"/>
    <property type="match status" value="2"/>
</dbReference>
<feature type="transmembrane region" description="Helical" evidence="1">
    <location>
        <begin position="667"/>
        <end position="693"/>
    </location>
</feature>
<dbReference type="InParanoid" id="A0A1W4WMZ2"/>
<dbReference type="InterPro" id="IPR013151">
    <property type="entry name" value="Immunoglobulin_dom"/>
</dbReference>
<dbReference type="SMART" id="SM00408">
    <property type="entry name" value="IGc2"/>
    <property type="match status" value="4"/>
</dbReference>
<dbReference type="InterPro" id="IPR003598">
    <property type="entry name" value="Ig_sub2"/>
</dbReference>
<dbReference type="FunCoup" id="A0A1W4WMZ2">
    <property type="interactions" value="6"/>
</dbReference>
<dbReference type="Pfam" id="PF00047">
    <property type="entry name" value="ig"/>
    <property type="match status" value="1"/>
</dbReference>
<dbReference type="Pfam" id="PF07686">
    <property type="entry name" value="V-set"/>
    <property type="match status" value="1"/>
</dbReference>
<keyword evidence="1" id="KW-0472">Membrane</keyword>
<dbReference type="PANTHER" id="PTHR23278">
    <property type="entry name" value="SIDESTEP PROTEIN"/>
    <property type="match status" value="1"/>
</dbReference>
<keyword evidence="1" id="KW-0812">Transmembrane</keyword>
<reference evidence="5" key="1">
    <citation type="submission" date="2025-08" db="UniProtKB">
        <authorList>
            <consortium name="RefSeq"/>
        </authorList>
    </citation>
    <scope>IDENTIFICATION</scope>
    <source>
        <tissue evidence="5">Entire body</tissue>
    </source>
</reference>
<feature type="domain" description="Ig-like" evidence="3">
    <location>
        <begin position="150"/>
        <end position="248"/>
    </location>
</feature>
<dbReference type="Proteomes" id="UP000192223">
    <property type="component" value="Unplaced"/>
</dbReference>
<evidence type="ECO:0000313" key="4">
    <source>
        <dbReference type="Proteomes" id="UP000192223"/>
    </source>
</evidence>
<dbReference type="PROSITE" id="PS50835">
    <property type="entry name" value="IG_LIKE"/>
    <property type="match status" value="5"/>
</dbReference>
<sequence length="863" mass="95972">MWCLKCYILMIYVVVLSSTEVVSAFEVIKEDEDTERISVGAVLGERATLPCDIEPEVKDDRPYMVLWYRDRDNKPIYSFDVRGRAFREALHWSDPMMFGPRAFFLTEAKPAALTLDGVTLDDEGLYRCRVDFRTTPTRNFAINLTVIVPPHQILIYDNSGRDVAGEIGPLEEGSDLVLTCEVRGGRPPPAVNWFVNDQIRKGHFEAIGNNVMINRLEMRQVKREDLNSTFRCQASNTKLVMPAEKTVQLDMLLRPLSTSIINKPAILLSDQTYNFTCEVKGSRPPAIISWVKENRKFRRGKFSDDKNETVVSSTVTFAPVPEDDGTFLKCLGDNPSLPGVTMEDSFKLNVIYPPQVSLNLGSTLNPEDIKEGDDVYFECSIRANPKEHKITWFHDENVVVQNMSSGVIISAHSLVLQRVTRWQGGAYTCLAANNRGESRSKPVILRVRYAPVCQDSEVTVIGASLDEVIRVRCRVSADPSDVTFDWQFSNSGESFDVSPARFATTSSNVSELMYTPASQKDYGTLTCLGRNSIGKQAKPCVFQVIPASKPSPLSNCTLQGAANDSSRLLDIECRPGYDGGLPQTFVLEAYDSRTMTLRFNLSSNDPDSPFFRVQLDEVLDVKQGMPPSLRIFVYAQNLKGRSDKVVLEDITLNDPEKRTDDYGGLNILPLAALLTGSLLTLCLAVLLVVVLAIRKSRHKHCPMAHCTHGADLSAKQPKVLTPQASRSNSMLEINTGDQRYVVAYTLKPTTNSINQDQPITNSIVIGPEHQPDILNAPRGTDVTPVGEPGRLFPRPDSLFASPNDAPFAKFNHKDMSIVNPELYGNHGTATLGRSWPRPKENSFSTIRRDHILTDSIPGPESCV</sequence>
<feature type="domain" description="Ig-like" evidence="3">
    <location>
        <begin position="354"/>
        <end position="444"/>
    </location>
</feature>
<dbReference type="InterPro" id="IPR036179">
    <property type="entry name" value="Ig-like_dom_sf"/>
</dbReference>
<dbReference type="GeneID" id="108734373"/>
<protein>
    <submittedName>
        <fullName evidence="5">Hemicentin-1 isoform X1</fullName>
    </submittedName>
</protein>
<dbReference type="OrthoDB" id="10055806at2759"/>
<feature type="signal peptide" evidence="2">
    <location>
        <begin position="1"/>
        <end position="24"/>
    </location>
</feature>
<dbReference type="InterPro" id="IPR007110">
    <property type="entry name" value="Ig-like_dom"/>
</dbReference>
<proteinExistence type="predicted"/>
<dbReference type="InterPro" id="IPR003599">
    <property type="entry name" value="Ig_sub"/>
</dbReference>
<dbReference type="Gene3D" id="2.60.40.10">
    <property type="entry name" value="Immunoglobulins"/>
    <property type="match status" value="5"/>
</dbReference>
<gene>
    <name evidence="5" type="primary">LOC108734373</name>
</gene>
<feature type="chain" id="PRO_5010706217" evidence="2">
    <location>
        <begin position="25"/>
        <end position="863"/>
    </location>
</feature>
<feature type="domain" description="Ig-like" evidence="3">
    <location>
        <begin position="451"/>
        <end position="527"/>
    </location>
</feature>
<dbReference type="SUPFAM" id="SSF48726">
    <property type="entry name" value="Immunoglobulin"/>
    <property type="match status" value="5"/>
</dbReference>
<evidence type="ECO:0000256" key="2">
    <source>
        <dbReference type="SAM" id="SignalP"/>
    </source>
</evidence>
<dbReference type="SMART" id="SM00409">
    <property type="entry name" value="IG"/>
    <property type="match status" value="5"/>
</dbReference>
<feature type="domain" description="Ig-like" evidence="3">
    <location>
        <begin position="44"/>
        <end position="145"/>
    </location>
</feature>
<dbReference type="PANTHER" id="PTHR23278:SF26">
    <property type="entry name" value="SIDESTEP III, ISOFORM O"/>
    <property type="match status" value="1"/>
</dbReference>
<dbReference type="STRING" id="224129.A0A1W4WMZ2"/>
<dbReference type="KEGG" id="apln:108734373"/>
<dbReference type="RefSeq" id="XP_018321410.1">
    <property type="nucleotide sequence ID" value="XM_018465908.1"/>
</dbReference>
<evidence type="ECO:0000259" key="3">
    <source>
        <dbReference type="PROSITE" id="PS50835"/>
    </source>
</evidence>
<feature type="domain" description="Ig-like" evidence="3">
    <location>
        <begin position="255"/>
        <end position="347"/>
    </location>
</feature>
<evidence type="ECO:0000313" key="5">
    <source>
        <dbReference type="RefSeq" id="XP_018321410.1"/>
    </source>
</evidence>
<evidence type="ECO:0000256" key="1">
    <source>
        <dbReference type="SAM" id="Phobius"/>
    </source>
</evidence>
<name>A0A1W4WMZ2_AGRPL</name>
<dbReference type="InterPro" id="IPR013783">
    <property type="entry name" value="Ig-like_fold"/>
</dbReference>
<organism evidence="4 5">
    <name type="scientific">Agrilus planipennis</name>
    <name type="common">Emerald ash borer</name>
    <name type="synonym">Agrilus marcopoli</name>
    <dbReference type="NCBI Taxonomy" id="224129"/>
    <lineage>
        <taxon>Eukaryota</taxon>
        <taxon>Metazoa</taxon>
        <taxon>Ecdysozoa</taxon>
        <taxon>Arthropoda</taxon>
        <taxon>Hexapoda</taxon>
        <taxon>Insecta</taxon>
        <taxon>Pterygota</taxon>
        <taxon>Neoptera</taxon>
        <taxon>Endopterygota</taxon>
        <taxon>Coleoptera</taxon>
        <taxon>Polyphaga</taxon>
        <taxon>Elateriformia</taxon>
        <taxon>Buprestoidea</taxon>
        <taxon>Buprestidae</taxon>
        <taxon>Agrilinae</taxon>
        <taxon>Agrilus</taxon>
    </lineage>
</organism>
<keyword evidence="1" id="KW-1133">Transmembrane helix</keyword>
<accession>A0A1W4WMZ2</accession>
<dbReference type="AlphaFoldDB" id="A0A1W4WMZ2"/>